<dbReference type="InterPro" id="IPR031052">
    <property type="entry name" value="FHY3/FAR1"/>
</dbReference>
<reference evidence="2 3" key="1">
    <citation type="submission" date="2024-02" db="EMBL/GenBank/DDBJ databases">
        <title>High-quality chromosome-scale genome assembly of Pensacola bahiagrass (Paspalum notatum Flugge var. saurae).</title>
        <authorList>
            <person name="Vega J.M."/>
            <person name="Podio M."/>
            <person name="Orjuela J."/>
            <person name="Siena L.A."/>
            <person name="Pessino S.C."/>
            <person name="Combes M.C."/>
            <person name="Mariac C."/>
            <person name="Albertini E."/>
            <person name="Pupilli F."/>
            <person name="Ortiz J.P.A."/>
            <person name="Leblanc O."/>
        </authorList>
    </citation>
    <scope>NUCLEOTIDE SEQUENCE [LARGE SCALE GENOMIC DNA]</scope>
    <source>
        <strain evidence="2">R1</strain>
        <tissue evidence="2">Leaf</tissue>
    </source>
</reference>
<protein>
    <recommendedName>
        <fullName evidence="1">Protein FAR1-RELATED SEQUENCE</fullName>
    </recommendedName>
</protein>
<comment type="subcellular location">
    <subcellularLocation>
        <location evidence="1">Nucleus</location>
    </subcellularLocation>
</comment>
<gene>
    <name evidence="2" type="ORF">U9M48_001081</name>
</gene>
<comment type="function">
    <text evidence="1">Putative transcription activator involved in regulating light control of development.</text>
</comment>
<evidence type="ECO:0000313" key="2">
    <source>
        <dbReference type="EMBL" id="WVZ49752.1"/>
    </source>
</evidence>
<dbReference type="GO" id="GO:0008270">
    <property type="term" value="F:zinc ion binding"/>
    <property type="evidence" value="ECO:0007669"/>
    <property type="project" value="UniProtKB-UniRule"/>
</dbReference>
<comment type="similarity">
    <text evidence="1">Belongs to the FHY3/FAR1 family.</text>
</comment>
<dbReference type="GO" id="GO:0005634">
    <property type="term" value="C:nucleus"/>
    <property type="evidence" value="ECO:0007669"/>
    <property type="project" value="UniProtKB-SubCell"/>
</dbReference>
<keyword evidence="1" id="KW-0539">Nucleus</keyword>
<accession>A0AAQ3PFX4</accession>
<keyword evidence="3" id="KW-1185">Reference proteome</keyword>
<keyword evidence="1" id="KW-0863">Zinc-finger</keyword>
<sequence length="138" mass="16480">MPRVMLTDQDPAMPVALGRVFPNTIHRLQNRFRTHLNELYKRFEDRDFKAKFQSIIHHPLTPFEFEAAWEWMLDEFSLRDDTTLKSLHEIRKEWIPVFFKDDFCGVMVSTQRSESMNKVVKNSHVDANTPLHEFAKQM</sequence>
<name>A0AAQ3PFX4_PASNO</name>
<proteinExistence type="inferred from homology"/>
<evidence type="ECO:0000313" key="3">
    <source>
        <dbReference type="Proteomes" id="UP001341281"/>
    </source>
</evidence>
<dbReference type="PANTHER" id="PTHR31669">
    <property type="entry name" value="PROTEIN FAR1-RELATED SEQUENCE 10-RELATED"/>
    <property type="match status" value="1"/>
</dbReference>
<dbReference type="Proteomes" id="UP001341281">
    <property type="component" value="Chromosome 01"/>
</dbReference>
<dbReference type="AlphaFoldDB" id="A0AAQ3PFX4"/>
<keyword evidence="1" id="KW-0862">Zinc</keyword>
<dbReference type="EMBL" id="CP144745">
    <property type="protein sequence ID" value="WVZ49752.1"/>
    <property type="molecule type" value="Genomic_DNA"/>
</dbReference>
<dbReference type="GO" id="GO:0006355">
    <property type="term" value="P:regulation of DNA-templated transcription"/>
    <property type="evidence" value="ECO:0007669"/>
    <property type="project" value="UniProtKB-UniRule"/>
</dbReference>
<organism evidence="2 3">
    <name type="scientific">Paspalum notatum var. saurae</name>
    <dbReference type="NCBI Taxonomy" id="547442"/>
    <lineage>
        <taxon>Eukaryota</taxon>
        <taxon>Viridiplantae</taxon>
        <taxon>Streptophyta</taxon>
        <taxon>Embryophyta</taxon>
        <taxon>Tracheophyta</taxon>
        <taxon>Spermatophyta</taxon>
        <taxon>Magnoliopsida</taxon>
        <taxon>Liliopsida</taxon>
        <taxon>Poales</taxon>
        <taxon>Poaceae</taxon>
        <taxon>PACMAD clade</taxon>
        <taxon>Panicoideae</taxon>
        <taxon>Andropogonodae</taxon>
        <taxon>Paspaleae</taxon>
        <taxon>Paspalinae</taxon>
        <taxon>Paspalum</taxon>
    </lineage>
</organism>
<dbReference type="PANTHER" id="PTHR31669:SF217">
    <property type="entry name" value="PROTEIN FAR1-RELATED SEQUENCE"/>
    <property type="match status" value="1"/>
</dbReference>
<keyword evidence="1" id="KW-0479">Metal-binding</keyword>
<evidence type="ECO:0000256" key="1">
    <source>
        <dbReference type="RuleBase" id="RU367018"/>
    </source>
</evidence>